<feature type="signal peptide" evidence="1">
    <location>
        <begin position="1"/>
        <end position="20"/>
    </location>
</feature>
<organism evidence="2 3">
    <name type="scientific">Agaribacillus aureus</name>
    <dbReference type="NCBI Taxonomy" id="3051825"/>
    <lineage>
        <taxon>Bacteria</taxon>
        <taxon>Pseudomonadati</taxon>
        <taxon>Bacteroidota</taxon>
        <taxon>Cytophagia</taxon>
        <taxon>Cytophagales</taxon>
        <taxon>Splendidivirgaceae</taxon>
        <taxon>Agaribacillus</taxon>
    </lineage>
</organism>
<comment type="caution">
    <text evidence="2">The sequence shown here is derived from an EMBL/GenBank/DDBJ whole genome shotgun (WGS) entry which is preliminary data.</text>
</comment>
<dbReference type="EMBL" id="JAUJEB010000001">
    <property type="protein sequence ID" value="MDN5211434.1"/>
    <property type="molecule type" value="Genomic_DNA"/>
</dbReference>
<evidence type="ECO:0000313" key="3">
    <source>
        <dbReference type="Proteomes" id="UP001172083"/>
    </source>
</evidence>
<dbReference type="Proteomes" id="UP001172083">
    <property type="component" value="Unassembled WGS sequence"/>
</dbReference>
<evidence type="ECO:0000256" key="1">
    <source>
        <dbReference type="SAM" id="SignalP"/>
    </source>
</evidence>
<name>A0ABT8L132_9BACT</name>
<dbReference type="SUPFAM" id="SSF101898">
    <property type="entry name" value="NHL repeat"/>
    <property type="match status" value="1"/>
</dbReference>
<evidence type="ECO:0000313" key="2">
    <source>
        <dbReference type="EMBL" id="MDN5211434.1"/>
    </source>
</evidence>
<keyword evidence="1" id="KW-0732">Signal</keyword>
<keyword evidence="3" id="KW-1185">Reference proteome</keyword>
<reference evidence="2" key="1">
    <citation type="submission" date="2023-06" db="EMBL/GenBank/DDBJ databases">
        <title>Genomic of Agaribacillus aureum.</title>
        <authorList>
            <person name="Wang G."/>
        </authorList>
    </citation>
    <scope>NUCLEOTIDE SEQUENCE</scope>
    <source>
        <strain evidence="2">BMA12</strain>
    </source>
</reference>
<dbReference type="RefSeq" id="WP_346756767.1">
    <property type="nucleotide sequence ID" value="NZ_JAUJEB010000001.1"/>
</dbReference>
<feature type="chain" id="PRO_5046470091" evidence="1">
    <location>
        <begin position="21"/>
        <end position="382"/>
    </location>
</feature>
<gene>
    <name evidence="2" type="ORF">QQ020_05210</name>
</gene>
<accession>A0ABT8L132</accession>
<protein>
    <submittedName>
        <fullName evidence="2">Uncharacterized protein</fullName>
    </submittedName>
</protein>
<proteinExistence type="predicted"/>
<sequence length="382" mass="41494">MPKIYTFLIILSFTFLNVNAYNDGLTDNFTRGKAAVKSISTLTFGPEGILFIGDSKSGSVVAIDTEDKEPNNSKKPFTLQNVEAKIASLLGTTSDDIIIHDLAANPISQNLYLAVSRGDASSVGSWKLPNDINYAQILLKIAPDGHIGEVSLDNISHSIANIPSPKQEGQRNWRKSDKRTETITDLAYDNGKLYVAGISNEEFASSLRILPFPFSDQSTFSTIEIWHAAHGKFETEAPIRTFLPFEVNNTPQLLAAYTCTPLVSIPISALKQGNHVKTKTLAELGAGNIPLDIIKVNASGKDKILIANTNRTLMSIDPDDLSKHTKGLTEKVNGYSAAGVPYTSIPQVGVLQIDNLNQDFVVALKRMPNGSLDIISIPSKRV</sequence>